<keyword evidence="6 7" id="KW-0408">Iron</keyword>
<evidence type="ECO:0000313" key="10">
    <source>
        <dbReference type="Proteomes" id="UP001595799"/>
    </source>
</evidence>
<dbReference type="PANTHER" id="PTHR41536:SF1">
    <property type="entry name" value="PKHD-TYPE HYDROXYLASE YBIX"/>
    <property type="match status" value="1"/>
</dbReference>
<feature type="binding site" evidence="7">
    <location>
        <position position="163"/>
    </location>
    <ligand>
        <name>2-oxoglutarate</name>
        <dbReference type="ChEBI" id="CHEBI:16810"/>
    </ligand>
</feature>
<keyword evidence="3 7" id="KW-0847">Vitamin C</keyword>
<evidence type="ECO:0000256" key="2">
    <source>
        <dbReference type="ARBA" id="ARBA00022723"/>
    </source>
</evidence>
<evidence type="ECO:0000256" key="6">
    <source>
        <dbReference type="ARBA" id="ARBA00023004"/>
    </source>
</evidence>
<keyword evidence="4 7" id="KW-0223">Dioxygenase</keyword>
<dbReference type="InterPro" id="IPR005123">
    <property type="entry name" value="Oxoglu/Fe-dep_dioxygenase_dom"/>
</dbReference>
<evidence type="ECO:0000256" key="3">
    <source>
        <dbReference type="ARBA" id="ARBA00022896"/>
    </source>
</evidence>
<dbReference type="Gene3D" id="2.60.120.620">
    <property type="entry name" value="q2cbj1_9rhob like domain"/>
    <property type="match status" value="1"/>
</dbReference>
<dbReference type="SMART" id="SM00702">
    <property type="entry name" value="P4Hc"/>
    <property type="match status" value="1"/>
</dbReference>
<feature type="binding site" evidence="7">
    <location>
        <position position="153"/>
    </location>
    <ligand>
        <name>Fe cation</name>
        <dbReference type="ChEBI" id="CHEBI:24875"/>
    </ligand>
</feature>
<feature type="binding site" evidence="7">
    <location>
        <position position="96"/>
    </location>
    <ligand>
        <name>Fe cation</name>
        <dbReference type="ChEBI" id="CHEBI:24875"/>
    </ligand>
</feature>
<keyword evidence="2 7" id="KW-0479">Metal-binding</keyword>
<dbReference type="EMBL" id="JBHSCW010000007">
    <property type="protein sequence ID" value="MFC4352401.1"/>
    <property type="molecule type" value="Genomic_DNA"/>
</dbReference>
<gene>
    <name evidence="9" type="ORF">ACFOW6_12700</name>
</gene>
<dbReference type="HAMAP" id="MF_00657">
    <property type="entry name" value="Hydroxyl_YbiX"/>
    <property type="match status" value="1"/>
</dbReference>
<evidence type="ECO:0000256" key="5">
    <source>
        <dbReference type="ARBA" id="ARBA00023002"/>
    </source>
</evidence>
<name>A0ABV8UMA9_9PROT</name>
<sequence length="220" mass="24857">MLHIIDNILSAVECQALREAMDDPGLFEDGRNSAGWHARQVKKNQQLKSGTQRDGVIRKVEQALSRHEVFRAAAWPKRFVKLLASRYEPGMEYGLHVDDALMGGQRTDLSFTLFLSDPADYSGGELMIMESSLERAVKLPPGQLVLYPSDSLHRVAPVDAGLRLAVVGWVRSYIRRADQRAILFDLESALKEVYQSEGKSSLFDRLARTRSNLLRQWSED</sequence>
<dbReference type="Proteomes" id="UP001595799">
    <property type="component" value="Unassembled WGS sequence"/>
</dbReference>
<evidence type="ECO:0000256" key="1">
    <source>
        <dbReference type="ARBA" id="ARBA00001961"/>
    </source>
</evidence>
<dbReference type="InterPro" id="IPR023550">
    <property type="entry name" value="PKHD_hydroxylase"/>
</dbReference>
<keyword evidence="10" id="KW-1185">Reference proteome</keyword>
<dbReference type="InterPro" id="IPR044862">
    <property type="entry name" value="Pro_4_hyd_alph_FE2OG_OXY"/>
</dbReference>
<protein>
    <submittedName>
        <fullName evidence="9">Fe2+-dependent dioxygenase</fullName>
    </submittedName>
</protein>
<dbReference type="Pfam" id="PF18331">
    <property type="entry name" value="PKHD_C"/>
    <property type="match status" value="1"/>
</dbReference>
<dbReference type="NCBIfam" id="NF003974">
    <property type="entry name" value="PRK05467.1-3"/>
    <property type="match status" value="1"/>
</dbReference>
<dbReference type="Gene3D" id="4.10.860.20">
    <property type="entry name" value="Rabenosyn, Rab binding domain"/>
    <property type="match status" value="1"/>
</dbReference>
<dbReference type="PROSITE" id="PS51471">
    <property type="entry name" value="FE2OG_OXY"/>
    <property type="match status" value="1"/>
</dbReference>
<evidence type="ECO:0000313" key="9">
    <source>
        <dbReference type="EMBL" id="MFC4352401.1"/>
    </source>
</evidence>
<accession>A0ABV8UMA9</accession>
<comment type="caution">
    <text evidence="9">The sequence shown here is derived from an EMBL/GenBank/DDBJ whole genome shotgun (WGS) entry which is preliminary data.</text>
</comment>
<feature type="domain" description="Fe2OG dioxygenase" evidence="8">
    <location>
        <begin position="78"/>
        <end position="172"/>
    </location>
</feature>
<feature type="binding site" evidence="7">
    <location>
        <position position="98"/>
    </location>
    <ligand>
        <name>Fe cation</name>
        <dbReference type="ChEBI" id="CHEBI:24875"/>
    </ligand>
</feature>
<evidence type="ECO:0000259" key="8">
    <source>
        <dbReference type="PROSITE" id="PS51471"/>
    </source>
</evidence>
<evidence type="ECO:0000256" key="4">
    <source>
        <dbReference type="ARBA" id="ARBA00022964"/>
    </source>
</evidence>
<dbReference type="Pfam" id="PF13640">
    <property type="entry name" value="2OG-FeII_Oxy_3"/>
    <property type="match status" value="1"/>
</dbReference>
<comment type="cofactor">
    <cofactor evidence="1 7">
        <name>L-ascorbate</name>
        <dbReference type="ChEBI" id="CHEBI:38290"/>
    </cofactor>
</comment>
<dbReference type="InterPro" id="IPR041097">
    <property type="entry name" value="PKHD_C"/>
</dbReference>
<reference evidence="10" key="1">
    <citation type="journal article" date="2019" name="Int. J. Syst. Evol. Microbiol.">
        <title>The Global Catalogue of Microorganisms (GCM) 10K type strain sequencing project: providing services to taxonomists for standard genome sequencing and annotation.</title>
        <authorList>
            <consortium name="The Broad Institute Genomics Platform"/>
            <consortium name="The Broad Institute Genome Sequencing Center for Infectious Disease"/>
            <person name="Wu L."/>
            <person name="Ma J."/>
        </authorList>
    </citation>
    <scope>NUCLEOTIDE SEQUENCE [LARGE SCALE GENOMIC DNA]</scope>
    <source>
        <strain evidence="10">CECT 8472</strain>
    </source>
</reference>
<comment type="cofactor">
    <cofactor evidence="7">
        <name>Fe(2+)</name>
        <dbReference type="ChEBI" id="CHEBI:29033"/>
    </cofactor>
    <text evidence="7">Binds 1 Fe(2+) ion per subunit.</text>
</comment>
<organism evidence="9 10">
    <name type="scientific">Fodinicurvata halophila</name>
    <dbReference type="NCBI Taxonomy" id="1419723"/>
    <lineage>
        <taxon>Bacteria</taxon>
        <taxon>Pseudomonadati</taxon>
        <taxon>Pseudomonadota</taxon>
        <taxon>Alphaproteobacteria</taxon>
        <taxon>Rhodospirillales</taxon>
        <taxon>Rhodovibrionaceae</taxon>
        <taxon>Fodinicurvata</taxon>
    </lineage>
</organism>
<dbReference type="NCBIfam" id="NF003975">
    <property type="entry name" value="PRK05467.1-4"/>
    <property type="match status" value="1"/>
</dbReference>
<dbReference type="InterPro" id="IPR006620">
    <property type="entry name" value="Pro_4_hyd_alph"/>
</dbReference>
<dbReference type="SUPFAM" id="SSF51197">
    <property type="entry name" value="Clavaminate synthase-like"/>
    <property type="match status" value="1"/>
</dbReference>
<evidence type="ECO:0000256" key="7">
    <source>
        <dbReference type="HAMAP-Rule" id="MF_00657"/>
    </source>
</evidence>
<keyword evidence="5 7" id="KW-0560">Oxidoreductase</keyword>
<dbReference type="PANTHER" id="PTHR41536">
    <property type="entry name" value="PKHD-TYPE HYDROXYLASE YBIX"/>
    <property type="match status" value="1"/>
</dbReference>
<proteinExistence type="inferred from homology"/>
<dbReference type="RefSeq" id="WP_382422752.1">
    <property type="nucleotide sequence ID" value="NZ_JBHSCW010000007.1"/>
</dbReference>
<dbReference type="GO" id="GO:0051213">
    <property type="term" value="F:dioxygenase activity"/>
    <property type="evidence" value="ECO:0007669"/>
    <property type="project" value="UniProtKB-KW"/>
</dbReference>